<dbReference type="Pfam" id="PF08492">
    <property type="entry name" value="SRP72"/>
    <property type="match status" value="1"/>
</dbReference>
<reference evidence="12 13" key="1">
    <citation type="submission" date="2017-03" db="EMBL/GenBank/DDBJ databases">
        <title>Genomes of endolithic fungi from Antarctica.</title>
        <authorList>
            <person name="Coleine C."/>
            <person name="Masonjones S."/>
            <person name="Stajich J.E."/>
        </authorList>
    </citation>
    <scope>NUCLEOTIDE SEQUENCE [LARGE SCALE GENOMIC DNA]</scope>
    <source>
        <strain evidence="12 13">CCFEE 5184</strain>
    </source>
</reference>
<keyword evidence="5" id="KW-0963">Cytoplasm</keyword>
<keyword evidence="6" id="KW-0256">Endoplasmic reticulum</keyword>
<evidence type="ECO:0000256" key="4">
    <source>
        <dbReference type="ARBA" id="ARBA00018350"/>
    </source>
</evidence>
<evidence type="ECO:0000256" key="2">
    <source>
        <dbReference type="ARBA" id="ARBA00004496"/>
    </source>
</evidence>
<dbReference type="GO" id="GO:0008312">
    <property type="term" value="F:7S RNA binding"/>
    <property type="evidence" value="ECO:0007669"/>
    <property type="project" value="InterPro"/>
</dbReference>
<dbReference type="AlphaFoldDB" id="A0A4U0XEP8"/>
<dbReference type="Gene3D" id="1.25.40.10">
    <property type="entry name" value="Tetratricopeptide repeat domain"/>
    <property type="match status" value="1"/>
</dbReference>
<feature type="transmembrane region" description="Helical" evidence="10">
    <location>
        <begin position="12"/>
        <end position="34"/>
    </location>
</feature>
<keyword evidence="13" id="KW-1185">Reference proteome</keyword>
<comment type="caution">
    <text evidence="12">The sequence shown here is derived from an EMBL/GenBank/DDBJ whole genome shotgun (WGS) entry which is preliminary data.</text>
</comment>
<dbReference type="InterPro" id="IPR011990">
    <property type="entry name" value="TPR-like_helical_dom_sf"/>
</dbReference>
<dbReference type="InterPro" id="IPR026270">
    <property type="entry name" value="SRP72"/>
</dbReference>
<evidence type="ECO:0000256" key="3">
    <source>
        <dbReference type="ARBA" id="ARBA00007676"/>
    </source>
</evidence>
<keyword evidence="10" id="KW-1133">Transmembrane helix</keyword>
<evidence type="ECO:0000256" key="8">
    <source>
        <dbReference type="ARBA" id="ARBA00023274"/>
    </source>
</evidence>
<feature type="compositionally biased region" description="Polar residues" evidence="9">
    <location>
        <begin position="995"/>
        <end position="1005"/>
    </location>
</feature>
<feature type="compositionally biased region" description="Basic and acidic residues" evidence="9">
    <location>
        <begin position="960"/>
        <end position="983"/>
    </location>
</feature>
<evidence type="ECO:0000313" key="12">
    <source>
        <dbReference type="EMBL" id="TKA75340.1"/>
    </source>
</evidence>
<name>A0A4U0XEP8_9PEZI</name>
<comment type="similarity">
    <text evidence="3">Belongs to the SRP72 family.</text>
</comment>
<evidence type="ECO:0000259" key="11">
    <source>
        <dbReference type="Pfam" id="PF08492"/>
    </source>
</evidence>
<dbReference type="EMBL" id="NAJQ01000196">
    <property type="protein sequence ID" value="TKA75340.1"/>
    <property type="molecule type" value="Genomic_DNA"/>
</dbReference>
<dbReference type="FunFam" id="1.25.40.10:FF:000512">
    <property type="entry name" value="Signal recognition particle subunit SRP72"/>
    <property type="match status" value="1"/>
</dbReference>
<dbReference type="Proteomes" id="UP000309340">
    <property type="component" value="Unassembled WGS sequence"/>
</dbReference>
<dbReference type="GO" id="GO:0005786">
    <property type="term" value="C:signal recognition particle, endoplasmic reticulum targeting"/>
    <property type="evidence" value="ECO:0007669"/>
    <property type="project" value="UniProtKB-KW"/>
</dbReference>
<evidence type="ECO:0000313" key="13">
    <source>
        <dbReference type="Proteomes" id="UP000309340"/>
    </source>
</evidence>
<dbReference type="STRING" id="329884.A0A4U0XEP8"/>
<dbReference type="GO" id="GO:0043022">
    <property type="term" value="F:ribosome binding"/>
    <property type="evidence" value="ECO:0007669"/>
    <property type="project" value="TreeGrafter"/>
</dbReference>
<dbReference type="PANTHER" id="PTHR14094:SF9">
    <property type="entry name" value="SIGNAL RECOGNITION PARTICLE SUBUNIT SRP72"/>
    <property type="match status" value="1"/>
</dbReference>
<dbReference type="PANTHER" id="PTHR14094">
    <property type="entry name" value="SIGNAL RECOGNITION PARTICLE 72"/>
    <property type="match status" value="1"/>
</dbReference>
<sequence length="1045" mass="114160">MRRVLLSQSQVSVVVSSSVVLIFTFLLFLSGYIIQQRTVTGLQAAIKPRLPKPPTPIIHQQPQDDDGQTELHSSSRLFNPKARVAYTRLSALEDTRNNDINWHRLAHVQLARNHHDVCNAIMVLAELYRLKSPARRVLLFPQEWAVEKEGKGMRGDFSDPFLASSRRLLRMAARRYGVELRPVGATINGTIEEEGGDVRGGVYSLASAYALTEFDRVLSIETPGLLFDATPLDAVLAFTEPAVFAMLQDTTEGDGVHSADLLLLQPSTEIYTDLLGHLTTETAFESQPFNDTHLPLLFPTPLLLASTTESQTLIRSIGVLHSHIQTHNPTTTSSSFNATAYLSDVAYIRFSDPKLPGPEYDVPWSQKVAARPKNKDADWTWTKLYGQFAQKRMEVCGLDLETQSHIDDHEEILKAATSALKQSKGDLDAQHAKVVALLKLDRFDDAIHAFDAGGEGLKERARLEYAYTLYKTGKPSEAAEVAQQGEERGYKHVAAQASYRTEDFRRAAELYQQLAAQPEDDAEADLRINTGAVDAQLEWAGQGDLVLKKKPGREDLEAFETAYNAACGSIARGELGQGEVLLKRARDLCNALEDLSDAEKQAELLPISVQQVYVLARQGRTAQAEELARSIDPKSIPDASTRHIAQVNSIAASEAPANPFLAQRLMAKGIHSSEPDHPFRFQTSILDQNEYAIDLQSLKFGGTADSTAEILTKQQSPTLDAYYNGLSVASAAAHAKAQTGKDALRHILPLLERRPNDVGLILTMVQLYVVTGNSGSAIALLETFLSRMEQSSDSAEMDVRFAPGLVGTMVSLYHNAGRRAQARRELSKAAQHWKRRKGQERSTGVVHLLKAAGTALLESQEAEHQELATEIFTDLNKEDESDRYAAAGLLAASPETASQASTASLQPIDRLTSAIDTDALEAAGIAQPPSATAPAVSTRKRPAEPNANPSKPKRPRKSRLPKDYDPSKPPDPERWLPLRDRSTYRPKGGKKGKAQRQNLLSQGSAPTLGGAGVESEGSRPGTPAGGEVVKGKVVPGKGAKRKGKR</sequence>
<dbReference type="InterPro" id="IPR031545">
    <property type="entry name" value="SRP72_TPR-like"/>
</dbReference>
<evidence type="ECO:0000256" key="1">
    <source>
        <dbReference type="ARBA" id="ARBA00004240"/>
    </source>
</evidence>
<evidence type="ECO:0000256" key="7">
    <source>
        <dbReference type="ARBA" id="ARBA00023135"/>
    </source>
</evidence>
<evidence type="ECO:0000256" key="5">
    <source>
        <dbReference type="ARBA" id="ARBA00022490"/>
    </source>
</evidence>
<keyword evidence="8" id="KW-0687">Ribonucleoprotein</keyword>
<dbReference type="OrthoDB" id="5421607at2759"/>
<feature type="region of interest" description="Disordered" evidence="9">
    <location>
        <begin position="51"/>
        <end position="73"/>
    </location>
</feature>
<dbReference type="GO" id="GO:0006614">
    <property type="term" value="P:SRP-dependent cotranslational protein targeting to membrane"/>
    <property type="evidence" value="ECO:0007669"/>
    <property type="project" value="InterPro"/>
</dbReference>
<feature type="compositionally biased region" description="Low complexity" evidence="9">
    <location>
        <begin position="1025"/>
        <end position="1037"/>
    </location>
</feature>
<evidence type="ECO:0000256" key="10">
    <source>
        <dbReference type="SAM" id="Phobius"/>
    </source>
</evidence>
<dbReference type="InterPro" id="IPR013699">
    <property type="entry name" value="Signal_recog_part_SRP72_RNA-bd"/>
</dbReference>
<keyword evidence="10" id="KW-0812">Transmembrane</keyword>
<keyword evidence="10" id="KW-0472">Membrane</keyword>
<protein>
    <recommendedName>
        <fullName evidence="4">Signal recognition particle subunit SRP72</fullName>
    </recommendedName>
</protein>
<keyword evidence="7" id="KW-0733">Signal recognition particle</keyword>
<dbReference type="Pfam" id="PF17004">
    <property type="entry name" value="SRP_TPR_like"/>
    <property type="match status" value="1"/>
</dbReference>
<feature type="region of interest" description="Disordered" evidence="9">
    <location>
        <begin position="924"/>
        <end position="1045"/>
    </location>
</feature>
<evidence type="ECO:0000256" key="6">
    <source>
        <dbReference type="ARBA" id="ARBA00022824"/>
    </source>
</evidence>
<organism evidence="12 13">
    <name type="scientific">Friedmanniomyces simplex</name>
    <dbReference type="NCBI Taxonomy" id="329884"/>
    <lineage>
        <taxon>Eukaryota</taxon>
        <taxon>Fungi</taxon>
        <taxon>Dikarya</taxon>
        <taxon>Ascomycota</taxon>
        <taxon>Pezizomycotina</taxon>
        <taxon>Dothideomycetes</taxon>
        <taxon>Dothideomycetidae</taxon>
        <taxon>Mycosphaerellales</taxon>
        <taxon>Teratosphaeriaceae</taxon>
        <taxon>Friedmanniomyces</taxon>
    </lineage>
</organism>
<proteinExistence type="inferred from homology"/>
<dbReference type="SUPFAM" id="SSF48452">
    <property type="entry name" value="TPR-like"/>
    <property type="match status" value="1"/>
</dbReference>
<evidence type="ECO:0000256" key="9">
    <source>
        <dbReference type="SAM" id="MobiDB-lite"/>
    </source>
</evidence>
<accession>A0A4U0XEP8</accession>
<gene>
    <name evidence="12" type="ORF">B0A55_05560</name>
</gene>
<feature type="domain" description="Signal recognition particle SRP72 subunit RNA-binding" evidence="11">
    <location>
        <begin position="942"/>
        <end position="986"/>
    </location>
</feature>
<comment type="subcellular location">
    <subcellularLocation>
        <location evidence="2">Cytoplasm</location>
    </subcellularLocation>
    <subcellularLocation>
        <location evidence="1">Endoplasmic reticulum</location>
    </subcellularLocation>
</comment>
<dbReference type="GO" id="GO:0005783">
    <property type="term" value="C:endoplasmic reticulum"/>
    <property type="evidence" value="ECO:0007669"/>
    <property type="project" value="UniProtKB-SubCell"/>
</dbReference>